<dbReference type="AlphaFoldDB" id="A0A1E7U5W6"/>
<dbReference type="STRING" id="436515.GCA_001752345_04945"/>
<dbReference type="Proteomes" id="UP000217154">
    <property type="component" value="Chromosome"/>
</dbReference>
<dbReference type="RefSeq" id="WP_062482377.1">
    <property type="nucleotide sequence ID" value="NZ_BKDI01000002.1"/>
</dbReference>
<proteinExistence type="predicted"/>
<sequence>MATSKTAANANPLFPTALPSMEDFSKLIEQLKLPGVDVGALVEWQRKDMEALAEANRQAYEGIQSLAQRRGEILRDTLAQWQDALKDATGKDAISKQAEVAQRGVQQAVDNFRELAQLEAQARNNSWKVVQDRLNENMANLQQLLQPKK</sequence>
<dbReference type="InterPro" id="IPR018968">
    <property type="entry name" value="Phasin"/>
</dbReference>
<dbReference type="InterPro" id="IPR010127">
    <property type="entry name" value="Phasin_subfam-1"/>
</dbReference>
<dbReference type="Pfam" id="PF09361">
    <property type="entry name" value="Phasin_2"/>
    <property type="match status" value="1"/>
</dbReference>
<accession>A0A1E7U5W6</accession>
<name>A0A1E7U5W6_9BURK</name>
<gene>
    <name evidence="1" type="ORF">CKY39_27065</name>
</gene>
<dbReference type="EMBL" id="CP023284">
    <property type="protein sequence ID" value="ATA56490.1"/>
    <property type="molecule type" value="Genomic_DNA"/>
</dbReference>
<dbReference type="NCBIfam" id="TIGR01841">
    <property type="entry name" value="phasin"/>
    <property type="match status" value="1"/>
</dbReference>
<organism evidence="1 2">
    <name type="scientific">Variovorax boronicumulans</name>
    <dbReference type="NCBI Taxonomy" id="436515"/>
    <lineage>
        <taxon>Bacteria</taxon>
        <taxon>Pseudomonadati</taxon>
        <taxon>Pseudomonadota</taxon>
        <taxon>Betaproteobacteria</taxon>
        <taxon>Burkholderiales</taxon>
        <taxon>Comamonadaceae</taxon>
        <taxon>Variovorax</taxon>
    </lineage>
</organism>
<evidence type="ECO:0000313" key="1">
    <source>
        <dbReference type="EMBL" id="ATA56490.1"/>
    </source>
</evidence>
<evidence type="ECO:0000313" key="2">
    <source>
        <dbReference type="Proteomes" id="UP000217154"/>
    </source>
</evidence>
<protein>
    <submittedName>
        <fullName evidence="1">Phasin family protein</fullName>
    </submittedName>
</protein>
<dbReference type="OrthoDB" id="8964077at2"/>
<reference evidence="1 2" key="1">
    <citation type="submission" date="2017-09" db="EMBL/GenBank/DDBJ databases">
        <title>The diverse metabolic capabilities of V. boronicumulans make it an excellent choice for continued studies on novel biodegradation.</title>
        <authorList>
            <person name="Sun S."/>
        </authorList>
    </citation>
    <scope>NUCLEOTIDE SEQUENCE [LARGE SCALE GENOMIC DNA]</scope>
    <source>
        <strain evidence="1 2">J1</strain>
    </source>
</reference>
<dbReference type="KEGG" id="vbo:CKY39_27065"/>